<gene>
    <name evidence="17" type="ORF">A4X13_0g7901</name>
</gene>
<feature type="domain" description="Reverse transcriptase" evidence="15">
    <location>
        <begin position="461"/>
        <end position="639"/>
    </location>
</feature>
<dbReference type="SUPFAM" id="SSF56672">
    <property type="entry name" value="DNA/RNA polymerases"/>
    <property type="match status" value="2"/>
</dbReference>
<evidence type="ECO:0000256" key="6">
    <source>
        <dbReference type="ARBA" id="ARBA00022759"/>
    </source>
</evidence>
<dbReference type="PROSITE" id="PS50994">
    <property type="entry name" value="INTEGRASE"/>
    <property type="match status" value="1"/>
</dbReference>
<dbReference type="InterPro" id="IPR041577">
    <property type="entry name" value="RT_RNaseH_2"/>
</dbReference>
<dbReference type="CDD" id="cd00303">
    <property type="entry name" value="retropepsin_like"/>
    <property type="match status" value="1"/>
</dbReference>
<keyword evidence="7" id="KW-0378">Hydrolase</keyword>
<reference evidence="17" key="1">
    <citation type="submission" date="2016-04" db="EMBL/GenBank/DDBJ databases">
        <authorList>
            <person name="Nguyen H.D."/>
            <person name="Samba Siva P."/>
            <person name="Cullis J."/>
            <person name="Levesque C.A."/>
            <person name="Hambleton S."/>
        </authorList>
    </citation>
    <scope>NUCLEOTIDE SEQUENCE</scope>
    <source>
        <strain evidence="17">DAOMC 236416</strain>
    </source>
</reference>
<dbReference type="GO" id="GO:0003723">
    <property type="term" value="F:RNA binding"/>
    <property type="evidence" value="ECO:0007669"/>
    <property type="project" value="UniProtKB-KW"/>
</dbReference>
<evidence type="ECO:0000313" key="17">
    <source>
        <dbReference type="EMBL" id="KAE8240208.1"/>
    </source>
</evidence>
<dbReference type="Pfam" id="PF17917">
    <property type="entry name" value="RT_RNaseH"/>
    <property type="match status" value="1"/>
</dbReference>
<evidence type="ECO:0000256" key="9">
    <source>
        <dbReference type="ARBA" id="ARBA00022884"/>
    </source>
</evidence>
<keyword evidence="8" id="KW-0460">Magnesium</keyword>
<dbReference type="PROSITE" id="PS50175">
    <property type="entry name" value="ASP_PROT_RETROV"/>
    <property type="match status" value="1"/>
</dbReference>
<feature type="domain" description="Integrase catalytic" evidence="16">
    <location>
        <begin position="914"/>
        <end position="1074"/>
    </location>
</feature>
<dbReference type="SUPFAM" id="SSF50630">
    <property type="entry name" value="Acid proteases"/>
    <property type="match status" value="1"/>
</dbReference>
<dbReference type="PROSITE" id="PS00141">
    <property type="entry name" value="ASP_PROTEASE"/>
    <property type="match status" value="1"/>
</dbReference>
<keyword evidence="2" id="KW-0808">Transferase</keyword>
<evidence type="ECO:0000256" key="3">
    <source>
        <dbReference type="ARBA" id="ARBA00022695"/>
    </source>
</evidence>
<sequence>MILTPGPDRGHGPSSAQTTRGHPQGECHTCLPNAATDQSATDAPLSLHTQTEVGDQYPVLFLAEEWLHQPAPSPSIAVSPQRPRGKVREVKLSRLEETGSGCGHLRHAPTSCQIQFSHADLAPVPCLVDTGASLSTIDASLAKRLGQAPSGGTLSINGIGTERTLGFVTLPFVIDGTDDSGGAVQLHFDHDFHVVPSFSPGILLGQDWISGHSLIVDPANNTASLRGYSFRVKSDRPHAHTFHGKICTRTAVVLAPGHHSWIPVDSAALMANVDYIFEPAWHIDPELHQMAAALPCLMDGDTSRILVTNFGDEPLEIPSRTLLGEATACGPGAVSTVQAHAFPLSDTTHQSPHLFSYTGSPLDPFEFDEQPQAEQAQENATTLVDDAFRVGLDDTGEPHSVIVDLLRSHRDAFSLDGRPGHVKGVAMRIPVEDPSKLQAEAPRRVSPEKREAIDKELAQLLEWGVVEESSSPVSAPVHLVKQRTKLRFCVDYRSLNHATTPDRYPLPRVDNVIETLRGHSWFSSLDAVRGYHQADIHPDDRWKTAFATHRGLFQYRRVPFGLTTAPAFFQRMMDALLGPIRWLTALVYLDDIVVFTRTLAEHVEALRYILAEAERVGLRFSPSKCTFAVRELTLLGRKVSGFGLGVMEDRVAAVRALPRPRNLQELYHTLGLFSYYRTFIPRYTQRAAPLTALTRGLSYKKVGSAWRLMRSDGSPTTKQAELLQWSEIHDRAFQDLKDALVNPPTLAHPDYDRPFLLYTDACKSGFAAAIHQVHVNPVSDVSPTVAPAWPNVSPPLDPAEWSTALRRDPTFGPTLRRLADSDPATNESYLLKEGILVRRDDGRICVPRSMLLAILRRTHDDGGHFGFGKTYALIASQFWHPRLSSLVEAYVRHCSACLRTKRGRKVGSLAIDDEATRPFQHTSVDVVLGMPSSRRRHDAYLIAVCTFSKMVILEPCTSSFTAKDVVKFLMNRVVRLGWRPERLTSDHDLRIIGEAGQQLTAFLGARVTATPPHHHQANPVERHVQVVQRVIRAMTTDRSGLWDDEVLPAVELAINSSVSTTTGVTPFDAIFIDSPRLVDHLLRGDAHAGVGDWAERFRLARARLLEARTRVDAERRHQKVQYDARHAPLPSLVPGQLVWIRLDTRPVRSAPSGKLAPTKLGPFAVRRVLSPHRVLVDVPPELHVEDEFDVSQLELHPSSSDPFADERDEPASSLPRPAPPPLPSSVEAPPASVPPRRGQRDRRPAPVLRDPSFAVHALQVDLELPLLDHAADAFVSPVPRAKMVELDGVPVQVVERPVAFMSRTTSLAESKLAGPELELACITWAFIRAQHMLEGAKVTIITDHAPVQGMLTSRPGAVPYGHAVERARTILRPHLDNLRIVYRPGRLHVNVDALSRLVRDDSARPGRRASSGGGM</sequence>
<accession>A0A8T8SH49</accession>
<evidence type="ECO:0000256" key="8">
    <source>
        <dbReference type="ARBA" id="ARBA00022842"/>
    </source>
</evidence>
<keyword evidence="6" id="KW-0255">Endonuclease</keyword>
<dbReference type="FunFam" id="3.30.70.270:FF:000020">
    <property type="entry name" value="Transposon Tf2-6 polyprotein-like Protein"/>
    <property type="match status" value="1"/>
</dbReference>
<dbReference type="Pfam" id="PF00078">
    <property type="entry name" value="RVT_1"/>
    <property type="match status" value="1"/>
</dbReference>
<dbReference type="Proteomes" id="UP000077521">
    <property type="component" value="Unassembled WGS sequence"/>
</dbReference>
<dbReference type="Gene3D" id="2.40.70.10">
    <property type="entry name" value="Acid Proteases"/>
    <property type="match status" value="1"/>
</dbReference>
<evidence type="ECO:0000256" key="7">
    <source>
        <dbReference type="ARBA" id="ARBA00022801"/>
    </source>
</evidence>
<evidence type="ECO:0000256" key="1">
    <source>
        <dbReference type="ARBA" id="ARBA00012493"/>
    </source>
</evidence>
<protein>
    <recommendedName>
        <fullName evidence="1">RNA-directed DNA polymerase</fullName>
        <ecNumber evidence="1">2.7.7.49</ecNumber>
    </recommendedName>
</protein>
<feature type="domain" description="Peptidase A2" evidence="14">
    <location>
        <begin position="124"/>
        <end position="208"/>
    </location>
</feature>
<dbReference type="InterPro" id="IPR001995">
    <property type="entry name" value="Peptidase_A2_cat"/>
</dbReference>
<dbReference type="SUPFAM" id="SSF53098">
    <property type="entry name" value="Ribonuclease H-like"/>
    <property type="match status" value="1"/>
</dbReference>
<dbReference type="InterPro" id="IPR050951">
    <property type="entry name" value="Retrovirus_Pol_polyprotein"/>
</dbReference>
<evidence type="ECO:0000259" key="15">
    <source>
        <dbReference type="PROSITE" id="PS50878"/>
    </source>
</evidence>
<dbReference type="InterPro" id="IPR036397">
    <property type="entry name" value="RNaseH_sf"/>
</dbReference>
<dbReference type="GO" id="GO:0015074">
    <property type="term" value="P:DNA integration"/>
    <property type="evidence" value="ECO:0007669"/>
    <property type="project" value="UniProtKB-KW"/>
</dbReference>
<dbReference type="EC" id="2.7.7.49" evidence="1"/>
<keyword evidence="10" id="KW-0229">DNA integration</keyword>
<dbReference type="InterPro" id="IPR041373">
    <property type="entry name" value="RT_RNaseH"/>
</dbReference>
<evidence type="ECO:0000259" key="14">
    <source>
        <dbReference type="PROSITE" id="PS50175"/>
    </source>
</evidence>
<dbReference type="PANTHER" id="PTHR37984:SF5">
    <property type="entry name" value="PROTEIN NYNRIN-LIKE"/>
    <property type="match status" value="1"/>
</dbReference>
<name>A0A8T8SH49_9BASI</name>
<evidence type="ECO:0000256" key="13">
    <source>
        <dbReference type="SAM" id="MobiDB-lite"/>
    </source>
</evidence>
<evidence type="ECO:0000313" key="18">
    <source>
        <dbReference type="Proteomes" id="UP000077521"/>
    </source>
</evidence>
<dbReference type="GO" id="GO:0006508">
    <property type="term" value="P:proteolysis"/>
    <property type="evidence" value="ECO:0007669"/>
    <property type="project" value="InterPro"/>
</dbReference>
<dbReference type="InterPro" id="IPR012337">
    <property type="entry name" value="RNaseH-like_sf"/>
</dbReference>
<evidence type="ECO:0000256" key="10">
    <source>
        <dbReference type="ARBA" id="ARBA00022908"/>
    </source>
</evidence>
<dbReference type="GO" id="GO:0003964">
    <property type="term" value="F:RNA-directed DNA polymerase activity"/>
    <property type="evidence" value="ECO:0007669"/>
    <property type="project" value="UniProtKB-KW"/>
</dbReference>
<reference evidence="17" key="2">
    <citation type="journal article" date="2019" name="IMA Fungus">
        <title>Genome sequencing and comparison of five Tilletia species to identify candidate genes for the detection of regulated species infecting wheat.</title>
        <authorList>
            <person name="Nguyen H.D.T."/>
            <person name="Sultana T."/>
            <person name="Kesanakurti P."/>
            <person name="Hambleton S."/>
        </authorList>
    </citation>
    <scope>NUCLEOTIDE SEQUENCE</scope>
    <source>
        <strain evidence="17">DAOMC 236416</strain>
    </source>
</reference>
<dbReference type="InterPro" id="IPR021109">
    <property type="entry name" value="Peptidase_aspartic_dom_sf"/>
</dbReference>
<dbReference type="EMBL" id="LWDF02001134">
    <property type="protein sequence ID" value="KAE8240208.1"/>
    <property type="molecule type" value="Genomic_DNA"/>
</dbReference>
<dbReference type="InterPro" id="IPR001969">
    <property type="entry name" value="Aspartic_peptidase_AS"/>
</dbReference>
<dbReference type="Pfam" id="PF17919">
    <property type="entry name" value="RT_RNaseH_2"/>
    <property type="match status" value="1"/>
</dbReference>
<keyword evidence="5" id="KW-0064">Aspartyl protease</keyword>
<dbReference type="GO" id="GO:0005634">
    <property type="term" value="C:nucleus"/>
    <property type="evidence" value="ECO:0007669"/>
    <property type="project" value="UniProtKB-ARBA"/>
</dbReference>
<comment type="caution">
    <text evidence="17">The sequence shown here is derived from an EMBL/GenBank/DDBJ whole genome shotgun (WGS) entry which is preliminary data.</text>
</comment>
<dbReference type="InterPro" id="IPR000477">
    <property type="entry name" value="RT_dom"/>
</dbReference>
<dbReference type="GO" id="GO:0004190">
    <property type="term" value="F:aspartic-type endopeptidase activity"/>
    <property type="evidence" value="ECO:0007669"/>
    <property type="project" value="UniProtKB-KW"/>
</dbReference>
<dbReference type="InterPro" id="IPR043128">
    <property type="entry name" value="Rev_trsase/Diguanyl_cyclase"/>
</dbReference>
<dbReference type="GO" id="GO:0004519">
    <property type="term" value="F:endonuclease activity"/>
    <property type="evidence" value="ECO:0007669"/>
    <property type="project" value="UniProtKB-KW"/>
</dbReference>
<keyword evidence="11" id="KW-0695">RNA-directed DNA polymerase</keyword>
<evidence type="ECO:0000256" key="5">
    <source>
        <dbReference type="ARBA" id="ARBA00022750"/>
    </source>
</evidence>
<keyword evidence="4" id="KW-0540">Nuclease</keyword>
<dbReference type="InterPro" id="IPR043502">
    <property type="entry name" value="DNA/RNA_pol_sf"/>
</dbReference>
<feature type="region of interest" description="Disordered" evidence="13">
    <location>
        <begin position="1195"/>
        <end position="1246"/>
    </location>
</feature>
<keyword evidence="5" id="KW-0645">Protease</keyword>
<feature type="region of interest" description="Disordered" evidence="13">
    <location>
        <begin position="1"/>
        <end position="26"/>
    </location>
</feature>
<dbReference type="Pfam" id="PF13650">
    <property type="entry name" value="Asp_protease_2"/>
    <property type="match status" value="1"/>
</dbReference>
<dbReference type="Pfam" id="PF17921">
    <property type="entry name" value="Integrase_H2C2"/>
    <property type="match status" value="1"/>
</dbReference>
<keyword evidence="18" id="KW-1185">Reference proteome</keyword>
<keyword evidence="3" id="KW-0548">Nucleotidyltransferase</keyword>
<organism evidence="17 18">
    <name type="scientific">Tilletia indica</name>
    <dbReference type="NCBI Taxonomy" id="43049"/>
    <lineage>
        <taxon>Eukaryota</taxon>
        <taxon>Fungi</taxon>
        <taxon>Dikarya</taxon>
        <taxon>Basidiomycota</taxon>
        <taxon>Ustilaginomycotina</taxon>
        <taxon>Exobasidiomycetes</taxon>
        <taxon>Tilletiales</taxon>
        <taxon>Tilletiaceae</taxon>
        <taxon>Tilletia</taxon>
    </lineage>
</organism>
<keyword evidence="12" id="KW-0511">Multifunctional enzyme</keyword>
<proteinExistence type="predicted"/>
<dbReference type="PANTHER" id="PTHR37984">
    <property type="entry name" value="PROTEIN CBG26694"/>
    <property type="match status" value="1"/>
</dbReference>
<dbReference type="Gene3D" id="3.30.70.270">
    <property type="match status" value="2"/>
</dbReference>
<dbReference type="Gene3D" id="3.30.420.10">
    <property type="entry name" value="Ribonuclease H-like superfamily/Ribonuclease H"/>
    <property type="match status" value="1"/>
</dbReference>
<evidence type="ECO:0000256" key="2">
    <source>
        <dbReference type="ARBA" id="ARBA00022679"/>
    </source>
</evidence>
<evidence type="ECO:0000256" key="4">
    <source>
        <dbReference type="ARBA" id="ARBA00022722"/>
    </source>
</evidence>
<dbReference type="InterPro" id="IPR001584">
    <property type="entry name" value="Integrase_cat-core"/>
</dbReference>
<feature type="compositionally biased region" description="Low complexity" evidence="13">
    <location>
        <begin position="1224"/>
        <end position="1236"/>
    </location>
</feature>
<dbReference type="InterPro" id="IPR041588">
    <property type="entry name" value="Integrase_H2C2"/>
</dbReference>
<dbReference type="PROSITE" id="PS50878">
    <property type="entry name" value="RT_POL"/>
    <property type="match status" value="1"/>
</dbReference>
<evidence type="ECO:0000259" key="16">
    <source>
        <dbReference type="PROSITE" id="PS50994"/>
    </source>
</evidence>
<dbReference type="Gene3D" id="1.10.340.70">
    <property type="match status" value="1"/>
</dbReference>
<keyword evidence="9" id="KW-0694">RNA-binding</keyword>
<dbReference type="CDD" id="cd01647">
    <property type="entry name" value="RT_LTR"/>
    <property type="match status" value="1"/>
</dbReference>
<evidence type="ECO:0000256" key="12">
    <source>
        <dbReference type="ARBA" id="ARBA00023268"/>
    </source>
</evidence>
<dbReference type="Gene3D" id="3.10.10.10">
    <property type="entry name" value="HIV Type 1 Reverse Transcriptase, subunit A, domain 1"/>
    <property type="match status" value="1"/>
</dbReference>
<evidence type="ECO:0000256" key="11">
    <source>
        <dbReference type="ARBA" id="ARBA00022918"/>
    </source>
</evidence>